<keyword evidence="2" id="KW-0479">Metal-binding</keyword>
<dbReference type="EMBL" id="BAAAME010000004">
    <property type="protein sequence ID" value="GAA1738468.1"/>
    <property type="molecule type" value="Genomic_DNA"/>
</dbReference>
<reference evidence="7" key="1">
    <citation type="journal article" date="2019" name="Int. J. Syst. Evol. Microbiol.">
        <title>The Global Catalogue of Microorganisms (GCM) 10K type strain sequencing project: providing services to taxonomists for standard genome sequencing and annotation.</title>
        <authorList>
            <consortium name="The Broad Institute Genomics Platform"/>
            <consortium name="The Broad Institute Genome Sequencing Center for Infectious Disease"/>
            <person name="Wu L."/>
            <person name="Ma J."/>
        </authorList>
    </citation>
    <scope>NUCLEOTIDE SEQUENCE [LARGE SCALE GENOMIC DNA]</scope>
    <source>
        <strain evidence="7">JCM 13518</strain>
    </source>
</reference>
<feature type="domain" description="PIN" evidence="5">
    <location>
        <begin position="5"/>
        <end position="113"/>
    </location>
</feature>
<dbReference type="InterPro" id="IPR029060">
    <property type="entry name" value="PIN-like_dom_sf"/>
</dbReference>
<evidence type="ECO:0000256" key="2">
    <source>
        <dbReference type="ARBA" id="ARBA00022723"/>
    </source>
</evidence>
<name>A0ABP4VXS0_9ACTN</name>
<dbReference type="Gene3D" id="3.40.50.1010">
    <property type="entry name" value="5'-nuclease"/>
    <property type="match status" value="1"/>
</dbReference>
<keyword evidence="1" id="KW-0540">Nuclease</keyword>
<dbReference type="Proteomes" id="UP001501057">
    <property type="component" value="Unassembled WGS sequence"/>
</dbReference>
<keyword evidence="7" id="KW-1185">Reference proteome</keyword>
<protein>
    <recommendedName>
        <fullName evidence="5">PIN domain-containing protein</fullName>
    </recommendedName>
</protein>
<comment type="caution">
    <text evidence="6">The sequence shown here is derived from an EMBL/GenBank/DDBJ whole genome shotgun (WGS) entry which is preliminary data.</text>
</comment>
<accession>A0ABP4VXS0</accession>
<organism evidence="6 7">
    <name type="scientific">Aeromicrobium alkaliterrae</name>
    <dbReference type="NCBI Taxonomy" id="302168"/>
    <lineage>
        <taxon>Bacteria</taxon>
        <taxon>Bacillati</taxon>
        <taxon>Actinomycetota</taxon>
        <taxon>Actinomycetes</taxon>
        <taxon>Propionibacteriales</taxon>
        <taxon>Nocardioidaceae</taxon>
        <taxon>Aeromicrobium</taxon>
    </lineage>
</organism>
<evidence type="ECO:0000313" key="7">
    <source>
        <dbReference type="Proteomes" id="UP001501057"/>
    </source>
</evidence>
<evidence type="ECO:0000256" key="1">
    <source>
        <dbReference type="ARBA" id="ARBA00022722"/>
    </source>
</evidence>
<keyword evidence="3" id="KW-0378">Hydrolase</keyword>
<evidence type="ECO:0000313" key="6">
    <source>
        <dbReference type="EMBL" id="GAA1738468.1"/>
    </source>
</evidence>
<sequence>MRAFDADVLIHASTGDPRGDLLANAVAEAAPGGVAGLGSVLLLTETLVPGVAEPHHPRLRGLLARLRLVPVTREVAAVAATLRGVHGLKTPDALHLATAIVAGADQFVTGNRRDFDPRMPEIEIVLVGQPRS</sequence>
<proteinExistence type="predicted"/>
<gene>
    <name evidence="6" type="ORF">GCM10009710_18470</name>
</gene>
<dbReference type="InterPro" id="IPR002716">
    <property type="entry name" value="PIN_dom"/>
</dbReference>
<dbReference type="SUPFAM" id="SSF88723">
    <property type="entry name" value="PIN domain-like"/>
    <property type="match status" value="1"/>
</dbReference>
<evidence type="ECO:0000256" key="4">
    <source>
        <dbReference type="ARBA" id="ARBA00022842"/>
    </source>
</evidence>
<dbReference type="RefSeq" id="WP_344200417.1">
    <property type="nucleotide sequence ID" value="NZ_BAAAME010000004.1"/>
</dbReference>
<evidence type="ECO:0000256" key="3">
    <source>
        <dbReference type="ARBA" id="ARBA00022801"/>
    </source>
</evidence>
<evidence type="ECO:0000259" key="5">
    <source>
        <dbReference type="Pfam" id="PF01850"/>
    </source>
</evidence>
<dbReference type="Pfam" id="PF01850">
    <property type="entry name" value="PIN"/>
    <property type="match status" value="1"/>
</dbReference>
<keyword evidence="4" id="KW-0460">Magnesium</keyword>